<accession>A0A392Q3J9</accession>
<proteinExistence type="predicted"/>
<evidence type="ECO:0000313" key="1">
    <source>
        <dbReference type="EMBL" id="MCI18146.1"/>
    </source>
</evidence>
<comment type="caution">
    <text evidence="1">The sequence shown here is derived from an EMBL/GenBank/DDBJ whole genome shotgun (WGS) entry which is preliminary data.</text>
</comment>
<dbReference type="EMBL" id="LXQA010108729">
    <property type="protein sequence ID" value="MCI18146.1"/>
    <property type="molecule type" value="Genomic_DNA"/>
</dbReference>
<dbReference type="Proteomes" id="UP000265520">
    <property type="component" value="Unassembled WGS sequence"/>
</dbReference>
<evidence type="ECO:0000313" key="2">
    <source>
        <dbReference type="Proteomes" id="UP000265520"/>
    </source>
</evidence>
<sequence length="140" mass="16596">MYSESRWRDYQLWVRDSIDQAVVFYQFLRGLRHGEGKDEDAVPDQSPYSMAILKTGSRSPTQIVQQIHFSRRSKWGEGPRRKVSYEFIFREGQNGEKVPGTKFHAHSLFEKVKTRRRSPTQREQFQTRKFYGDNFLDVAS</sequence>
<reference evidence="1 2" key="1">
    <citation type="journal article" date="2018" name="Front. Plant Sci.">
        <title>Red Clover (Trifolium pratense) and Zigzag Clover (T. medium) - A Picture of Genomic Similarities and Differences.</title>
        <authorList>
            <person name="Dluhosova J."/>
            <person name="Istvanek J."/>
            <person name="Nedelnik J."/>
            <person name="Repkova J."/>
        </authorList>
    </citation>
    <scope>NUCLEOTIDE SEQUENCE [LARGE SCALE GENOMIC DNA]</scope>
    <source>
        <strain evidence="2">cv. 10/8</strain>
        <tissue evidence="1">Leaf</tissue>
    </source>
</reference>
<protein>
    <submittedName>
        <fullName evidence="1">Uncharacterized protein</fullName>
    </submittedName>
</protein>
<dbReference type="AlphaFoldDB" id="A0A392Q3J9"/>
<name>A0A392Q3J9_9FABA</name>
<keyword evidence="2" id="KW-1185">Reference proteome</keyword>
<organism evidence="1 2">
    <name type="scientific">Trifolium medium</name>
    <dbReference type="NCBI Taxonomy" id="97028"/>
    <lineage>
        <taxon>Eukaryota</taxon>
        <taxon>Viridiplantae</taxon>
        <taxon>Streptophyta</taxon>
        <taxon>Embryophyta</taxon>
        <taxon>Tracheophyta</taxon>
        <taxon>Spermatophyta</taxon>
        <taxon>Magnoliopsida</taxon>
        <taxon>eudicotyledons</taxon>
        <taxon>Gunneridae</taxon>
        <taxon>Pentapetalae</taxon>
        <taxon>rosids</taxon>
        <taxon>fabids</taxon>
        <taxon>Fabales</taxon>
        <taxon>Fabaceae</taxon>
        <taxon>Papilionoideae</taxon>
        <taxon>50 kb inversion clade</taxon>
        <taxon>NPAAA clade</taxon>
        <taxon>Hologalegina</taxon>
        <taxon>IRL clade</taxon>
        <taxon>Trifolieae</taxon>
        <taxon>Trifolium</taxon>
    </lineage>
</organism>